<dbReference type="EMBL" id="FOQK01000009">
    <property type="protein sequence ID" value="SFH95895.1"/>
    <property type="molecule type" value="Genomic_DNA"/>
</dbReference>
<dbReference type="Proteomes" id="UP000183639">
    <property type="component" value="Unassembled WGS sequence"/>
</dbReference>
<dbReference type="AlphaFoldDB" id="A0A1I3EAB6"/>
<reference evidence="3 4" key="1">
    <citation type="submission" date="2016-10" db="EMBL/GenBank/DDBJ databases">
        <authorList>
            <person name="de Groot N.N."/>
        </authorList>
    </citation>
    <scope>NUCLEOTIDE SEQUENCE [LARGE SCALE GENOMIC DNA]</scope>
    <source>
        <strain evidence="3 4">Z108</strain>
    </source>
</reference>
<feature type="compositionally biased region" description="Basic and acidic residues" evidence="1">
    <location>
        <begin position="47"/>
        <end position="75"/>
    </location>
</feature>
<dbReference type="OrthoDB" id="1666710at2"/>
<evidence type="ECO:0000256" key="1">
    <source>
        <dbReference type="SAM" id="MobiDB-lite"/>
    </source>
</evidence>
<evidence type="ECO:0000256" key="2">
    <source>
        <dbReference type="SAM" id="Phobius"/>
    </source>
</evidence>
<organism evidence="3 4">
    <name type="scientific">Selenomonas ruminantium</name>
    <dbReference type="NCBI Taxonomy" id="971"/>
    <lineage>
        <taxon>Bacteria</taxon>
        <taxon>Bacillati</taxon>
        <taxon>Bacillota</taxon>
        <taxon>Negativicutes</taxon>
        <taxon>Selenomonadales</taxon>
        <taxon>Selenomonadaceae</taxon>
        <taxon>Selenomonas</taxon>
    </lineage>
</organism>
<name>A0A1I3EAB6_SELRU</name>
<keyword evidence="2" id="KW-0812">Transmembrane</keyword>
<feature type="region of interest" description="Disordered" evidence="1">
    <location>
        <begin position="41"/>
        <end position="75"/>
    </location>
</feature>
<protein>
    <submittedName>
        <fullName evidence="3">Uncharacterized protein</fullName>
    </submittedName>
</protein>
<accession>A0A1I3EAB6</accession>
<keyword evidence="2" id="KW-0472">Membrane</keyword>
<feature type="transmembrane region" description="Helical" evidence="2">
    <location>
        <begin position="7"/>
        <end position="28"/>
    </location>
</feature>
<gene>
    <name evidence="3" type="ORF">SAMN04487861_10983</name>
</gene>
<sequence>MKKSHIILAAAILYLLIMVIGGMAYYAYSVQHEQQQAKIEQEAQQEIDARRQAREAADKAREAKDEGEKPRKAVARRERAAGEMWEETINGVTYYKHHWPKKLPTGVYLRPFVAAQNDRCVLKNDIYYYYSITDAEQTAWIMGDRLDIYAGGQTATLVLDPSELRKHMSSDASWLSENYVMNADAATLAAFRQIIAAGAATLVYYKEGGKSRRHDMSAQEIQNIREMVELYDALRQE</sequence>
<evidence type="ECO:0000313" key="3">
    <source>
        <dbReference type="EMBL" id="SFH95895.1"/>
    </source>
</evidence>
<evidence type="ECO:0000313" key="4">
    <source>
        <dbReference type="Proteomes" id="UP000183639"/>
    </source>
</evidence>
<proteinExistence type="predicted"/>
<dbReference type="RefSeq" id="WP_075443103.1">
    <property type="nucleotide sequence ID" value="NZ_FOQK01000009.1"/>
</dbReference>
<keyword evidence="2" id="KW-1133">Transmembrane helix</keyword>